<evidence type="ECO:0000256" key="2">
    <source>
        <dbReference type="ARBA" id="ARBA00022448"/>
    </source>
</evidence>
<organism evidence="8 9">
    <name type="scientific">Actinotalea ferrariae CF5-4</name>
    <dbReference type="NCBI Taxonomy" id="948458"/>
    <lineage>
        <taxon>Bacteria</taxon>
        <taxon>Bacillati</taxon>
        <taxon>Actinomycetota</taxon>
        <taxon>Actinomycetes</taxon>
        <taxon>Micrococcales</taxon>
        <taxon>Cellulomonadaceae</taxon>
        <taxon>Actinotalea</taxon>
    </lineage>
</organism>
<dbReference type="OrthoDB" id="9797715at2"/>
<dbReference type="PANTHER" id="PTHR45008:SF1">
    <property type="entry name" value="PTS SYSTEM GLUCOSE-SPECIFIC EIIA COMPONENT"/>
    <property type="match status" value="1"/>
</dbReference>
<dbReference type="EMBL" id="AXCW01000083">
    <property type="protein sequence ID" value="EYR63579.1"/>
    <property type="molecule type" value="Genomic_DNA"/>
</dbReference>
<dbReference type="InterPro" id="IPR001127">
    <property type="entry name" value="PTS_EIIA_1_perm"/>
</dbReference>
<proteinExistence type="predicted"/>
<evidence type="ECO:0000256" key="6">
    <source>
        <dbReference type="ARBA" id="ARBA00022777"/>
    </source>
</evidence>
<keyword evidence="9" id="KW-1185">Reference proteome</keyword>
<keyword evidence="4" id="KW-0808">Transferase</keyword>
<feature type="domain" description="PTS EIIA type-1" evidence="7">
    <location>
        <begin position="21"/>
        <end position="126"/>
    </location>
</feature>
<dbReference type="Proteomes" id="UP000019753">
    <property type="component" value="Unassembled WGS sequence"/>
</dbReference>
<dbReference type="Pfam" id="PF00358">
    <property type="entry name" value="PTS_EIIA_1"/>
    <property type="match status" value="1"/>
</dbReference>
<comment type="subcellular location">
    <subcellularLocation>
        <location evidence="1">Cytoplasm</location>
    </subcellularLocation>
</comment>
<gene>
    <name evidence="8" type="ORF">N866_19465</name>
</gene>
<dbReference type="Gene3D" id="2.70.70.10">
    <property type="entry name" value="Glucose Permease (Domain IIA)"/>
    <property type="match status" value="1"/>
</dbReference>
<reference evidence="8 9" key="1">
    <citation type="submission" date="2014-01" db="EMBL/GenBank/DDBJ databases">
        <title>Actinotalea ferrariae CF5-4.</title>
        <authorList>
            <person name="Chen F."/>
            <person name="Li Y."/>
            <person name="Wang G."/>
        </authorList>
    </citation>
    <scope>NUCLEOTIDE SEQUENCE [LARGE SCALE GENOMIC DNA]</scope>
    <source>
        <strain evidence="8 9">CF5-4</strain>
    </source>
</reference>
<dbReference type="AlphaFoldDB" id="A0A021VQV0"/>
<dbReference type="PANTHER" id="PTHR45008">
    <property type="entry name" value="PTS SYSTEM GLUCOSE-SPECIFIC EIIA COMPONENT"/>
    <property type="match status" value="1"/>
</dbReference>
<keyword evidence="3 8" id="KW-0762">Sugar transport</keyword>
<evidence type="ECO:0000313" key="9">
    <source>
        <dbReference type="Proteomes" id="UP000019753"/>
    </source>
</evidence>
<evidence type="ECO:0000256" key="4">
    <source>
        <dbReference type="ARBA" id="ARBA00022679"/>
    </source>
</evidence>
<keyword evidence="2" id="KW-0813">Transport</keyword>
<dbReference type="RefSeq" id="WP_034225580.1">
    <property type="nucleotide sequence ID" value="NZ_AXCW01000083.1"/>
</dbReference>
<keyword evidence="5" id="KW-0598">Phosphotransferase system</keyword>
<keyword evidence="6" id="KW-0418">Kinase</keyword>
<dbReference type="GO" id="GO:0009401">
    <property type="term" value="P:phosphoenolpyruvate-dependent sugar phosphotransferase system"/>
    <property type="evidence" value="ECO:0007669"/>
    <property type="project" value="UniProtKB-KW"/>
</dbReference>
<accession>A0A021VQV0</accession>
<protein>
    <submittedName>
        <fullName evidence="8">PTS glucose transporter subunit IIA</fullName>
    </submittedName>
</protein>
<sequence>MPTTVHAPLAGVVRALAEVPDPVFAAAMVGPGLAIDPTGAGRVTATAPVSGVVSALHPHAFVVVTAEGRGVLVHLGIDTVQLRGAGFTVHARRHQEIRQGEAVVTWRPGEVAAGGRSAWCPVVALDAAAVTELVAPSSDVAAGAPLLLWA</sequence>
<comment type="caution">
    <text evidence="8">The sequence shown here is derived from an EMBL/GenBank/DDBJ whole genome shotgun (WGS) entry which is preliminary data.</text>
</comment>
<evidence type="ECO:0000259" key="7">
    <source>
        <dbReference type="PROSITE" id="PS51093"/>
    </source>
</evidence>
<name>A0A021VQV0_9CELL</name>
<dbReference type="InterPro" id="IPR011055">
    <property type="entry name" value="Dup_hybrid_motif"/>
</dbReference>
<evidence type="ECO:0000256" key="1">
    <source>
        <dbReference type="ARBA" id="ARBA00004496"/>
    </source>
</evidence>
<dbReference type="PROSITE" id="PS51093">
    <property type="entry name" value="PTS_EIIA_TYPE_1"/>
    <property type="match status" value="1"/>
</dbReference>
<evidence type="ECO:0000256" key="3">
    <source>
        <dbReference type="ARBA" id="ARBA00022597"/>
    </source>
</evidence>
<dbReference type="GO" id="GO:0016301">
    <property type="term" value="F:kinase activity"/>
    <property type="evidence" value="ECO:0007669"/>
    <property type="project" value="UniProtKB-KW"/>
</dbReference>
<dbReference type="PROSITE" id="PS00371">
    <property type="entry name" value="PTS_EIIA_TYPE_1_HIS"/>
    <property type="match status" value="1"/>
</dbReference>
<evidence type="ECO:0000313" key="8">
    <source>
        <dbReference type="EMBL" id="EYR63579.1"/>
    </source>
</evidence>
<dbReference type="GO" id="GO:0005737">
    <property type="term" value="C:cytoplasm"/>
    <property type="evidence" value="ECO:0007669"/>
    <property type="project" value="UniProtKB-SubCell"/>
</dbReference>
<dbReference type="SUPFAM" id="SSF51261">
    <property type="entry name" value="Duplicated hybrid motif"/>
    <property type="match status" value="1"/>
</dbReference>
<evidence type="ECO:0000256" key="5">
    <source>
        <dbReference type="ARBA" id="ARBA00022683"/>
    </source>
</evidence>
<dbReference type="InterPro" id="IPR050890">
    <property type="entry name" value="PTS_EIIA_component"/>
</dbReference>